<dbReference type="InterPro" id="IPR000184">
    <property type="entry name" value="Bac_surfAg_D15"/>
</dbReference>
<dbReference type="InterPro" id="IPR039910">
    <property type="entry name" value="D15-like"/>
</dbReference>
<keyword evidence="4" id="KW-0472">Membrane</keyword>
<organism evidence="6 7">
    <name type="scientific">Eiseniibacteriota bacterium</name>
    <dbReference type="NCBI Taxonomy" id="2212470"/>
    <lineage>
        <taxon>Bacteria</taxon>
        <taxon>Candidatus Eiseniibacteriota</taxon>
    </lineage>
</organism>
<evidence type="ECO:0000313" key="7">
    <source>
        <dbReference type="Proteomes" id="UP000777784"/>
    </source>
</evidence>
<evidence type="ECO:0000256" key="3">
    <source>
        <dbReference type="ARBA" id="ARBA00022692"/>
    </source>
</evidence>
<protein>
    <submittedName>
        <fullName evidence="6">BamA/TamA family outer membrane protein</fullName>
    </submittedName>
</protein>
<comment type="subcellular location">
    <subcellularLocation>
        <location evidence="1">Membrane</location>
    </subcellularLocation>
</comment>
<dbReference type="InterPro" id="IPR010827">
    <property type="entry name" value="BamA/TamA_POTRA"/>
</dbReference>
<dbReference type="Gene3D" id="2.40.160.50">
    <property type="entry name" value="membrane protein fhac: a member of the omp85/tpsb transporter family"/>
    <property type="match status" value="1"/>
</dbReference>
<name>A0A948RVN5_UNCEI</name>
<dbReference type="Pfam" id="PF01103">
    <property type="entry name" value="Omp85"/>
    <property type="match status" value="1"/>
</dbReference>
<dbReference type="EMBL" id="JAHJDP010000032">
    <property type="protein sequence ID" value="MBU2690539.1"/>
    <property type="molecule type" value="Genomic_DNA"/>
</dbReference>
<proteinExistence type="predicted"/>
<dbReference type="InterPro" id="IPR034746">
    <property type="entry name" value="POTRA"/>
</dbReference>
<gene>
    <name evidence="6" type="ORF">KJ970_06385</name>
</gene>
<accession>A0A948RVN5</accession>
<sequence length="645" mass="72610">MGSERGRVACRIRNLVLAGLFLAGLWVGSGAAAPDEFASPFIRKITFSGNHSISGDRLRAGMRHRQPSPWNPLRRPRFLGRDVLAKDLLGILDLYHEEGFPFARILDALVEYEETDTHIRIGITLDEGRRVEVREILLEGVRPTLAPGVRKEIRLKKGGSLREDIVRRDIEQILIYYANRGMAMTEARSEVRYLADSLQADIVYQVQEGPVISIRDIRVEGEFGSRAGVIQRLVLLKPGDTFRRSRLLESQARLLRTGLFRSVRIIPLVDSTYVGQADLLVKISEKKPGWYGAGIGYSSDDEARIVAEWGHRNLRGRWRALQVTGSLKYSLDKTLGDTPLVLREGFAEMRFTEPFLFETPVASQSTLYHDFEREKTFEQTIDGVIQTFRRELTRKIRGKIDFEVRWVSTSDSTALREHYNTHLVTFTLDQDRRNSIFDPSQGSSYRFIADYAGGFLGGKNNFFRTTASASWYFTLSSGVVTAFRLKAGYIQPLGPELTGPGADSLQVARVPFEDRYRTGGGTTVRGYKEESLGRRTGEDQPIGGLALFIGNVEVRFPLVWQFQGALFMDAGNVWADPAEFKISRFREGFQHGPYSPLAVAFSLGFGLRFRTPVGPLRLDYGVMIGREPAEGESSREVHFSLGQAF</sequence>
<evidence type="ECO:0000313" key="6">
    <source>
        <dbReference type="EMBL" id="MBU2690539.1"/>
    </source>
</evidence>
<dbReference type="PROSITE" id="PS51779">
    <property type="entry name" value="POTRA"/>
    <property type="match status" value="1"/>
</dbReference>
<dbReference type="Gene3D" id="3.10.20.310">
    <property type="entry name" value="membrane protein fhac"/>
    <property type="match status" value="3"/>
</dbReference>
<dbReference type="Proteomes" id="UP000777784">
    <property type="component" value="Unassembled WGS sequence"/>
</dbReference>
<evidence type="ECO:0000256" key="2">
    <source>
        <dbReference type="ARBA" id="ARBA00022452"/>
    </source>
</evidence>
<reference evidence="6" key="1">
    <citation type="submission" date="2021-05" db="EMBL/GenBank/DDBJ databases">
        <title>Energy efficiency and biological interactions define the core microbiome of deep oligotrophic groundwater.</title>
        <authorList>
            <person name="Mehrshad M."/>
            <person name="Lopez-Fernandez M."/>
            <person name="Bell E."/>
            <person name="Bernier-Latmani R."/>
            <person name="Bertilsson S."/>
            <person name="Dopson M."/>
        </authorList>
    </citation>
    <scope>NUCLEOTIDE SEQUENCE</scope>
    <source>
        <strain evidence="6">Modern_marine.mb.64</strain>
    </source>
</reference>
<dbReference type="PANTHER" id="PTHR12815:SF18">
    <property type="entry name" value="SORTING AND ASSEMBLY MACHINERY COMPONENT 50 HOMOLOG"/>
    <property type="match status" value="1"/>
</dbReference>
<dbReference type="PANTHER" id="PTHR12815">
    <property type="entry name" value="SORTING AND ASSEMBLY MACHINERY SAMM50 PROTEIN FAMILY MEMBER"/>
    <property type="match status" value="1"/>
</dbReference>
<feature type="domain" description="POTRA" evidence="5">
    <location>
        <begin position="212"/>
        <end position="286"/>
    </location>
</feature>
<evidence type="ECO:0000259" key="5">
    <source>
        <dbReference type="PROSITE" id="PS51779"/>
    </source>
</evidence>
<evidence type="ECO:0000256" key="4">
    <source>
        <dbReference type="ARBA" id="ARBA00023136"/>
    </source>
</evidence>
<keyword evidence="3" id="KW-0812">Transmembrane</keyword>
<comment type="caution">
    <text evidence="6">The sequence shown here is derived from an EMBL/GenBank/DDBJ whole genome shotgun (WGS) entry which is preliminary data.</text>
</comment>
<dbReference type="Pfam" id="PF07244">
    <property type="entry name" value="POTRA"/>
    <property type="match status" value="3"/>
</dbReference>
<dbReference type="GO" id="GO:0019867">
    <property type="term" value="C:outer membrane"/>
    <property type="evidence" value="ECO:0007669"/>
    <property type="project" value="InterPro"/>
</dbReference>
<evidence type="ECO:0000256" key="1">
    <source>
        <dbReference type="ARBA" id="ARBA00004370"/>
    </source>
</evidence>
<keyword evidence="2" id="KW-1134">Transmembrane beta strand</keyword>
<dbReference type="AlphaFoldDB" id="A0A948RVN5"/>